<dbReference type="GO" id="GO:0036088">
    <property type="term" value="P:D-serine catabolic process"/>
    <property type="evidence" value="ECO:0007669"/>
    <property type="project" value="TreeGrafter"/>
</dbReference>
<dbReference type="Pfam" id="PF20183">
    <property type="entry name" value="DUF6546"/>
    <property type="match status" value="1"/>
</dbReference>
<gene>
    <name evidence="4" type="ORF">C8035_v008281</name>
</gene>
<dbReference type="Gene3D" id="2.40.37.20">
    <property type="entry name" value="D-serine dehydratase-like domain"/>
    <property type="match status" value="1"/>
</dbReference>
<dbReference type="Pfam" id="PF01168">
    <property type="entry name" value="Ala_racemase_N"/>
    <property type="match status" value="1"/>
</dbReference>
<dbReference type="PANTHER" id="PTHR28004:SF2">
    <property type="entry name" value="D-SERINE DEHYDRATASE"/>
    <property type="match status" value="1"/>
</dbReference>
<feature type="domain" description="D-serine dehydratase-like" evidence="3">
    <location>
        <begin position="323"/>
        <end position="438"/>
    </location>
</feature>
<dbReference type="InterPro" id="IPR026956">
    <property type="entry name" value="D-ser_dehydrat-like_dom"/>
</dbReference>
<dbReference type="SUPFAM" id="SSF51419">
    <property type="entry name" value="PLP-binding barrel"/>
    <property type="match status" value="1"/>
</dbReference>
<dbReference type="Proteomes" id="UP000295083">
    <property type="component" value="Unassembled WGS sequence"/>
</dbReference>
<evidence type="ECO:0000313" key="5">
    <source>
        <dbReference type="Proteomes" id="UP000295083"/>
    </source>
</evidence>
<keyword evidence="5" id="KW-1185">Reference proteome</keyword>
<dbReference type="Gene3D" id="3.20.20.10">
    <property type="entry name" value="Alanine racemase"/>
    <property type="match status" value="1"/>
</dbReference>
<dbReference type="InterPro" id="IPR046676">
    <property type="entry name" value="DUF6546"/>
</dbReference>
<dbReference type="PANTHER" id="PTHR28004">
    <property type="entry name" value="ZGC:162816-RELATED"/>
    <property type="match status" value="1"/>
</dbReference>
<dbReference type="SMART" id="SM01119">
    <property type="entry name" value="D-ser_dehydrat"/>
    <property type="match status" value="1"/>
</dbReference>
<evidence type="ECO:0000313" key="4">
    <source>
        <dbReference type="EMBL" id="TDZ36499.1"/>
    </source>
</evidence>
<dbReference type="InterPro" id="IPR029066">
    <property type="entry name" value="PLP-binding_barrel"/>
</dbReference>
<dbReference type="InterPro" id="IPR042208">
    <property type="entry name" value="D-ser_dehydrat-like_sf"/>
</dbReference>
<dbReference type="EMBL" id="QAPG01000031">
    <property type="protein sequence ID" value="TDZ36499.1"/>
    <property type="molecule type" value="Genomic_DNA"/>
</dbReference>
<organism evidence="4 5">
    <name type="scientific">Colletotrichum spinosum</name>
    <dbReference type="NCBI Taxonomy" id="1347390"/>
    <lineage>
        <taxon>Eukaryota</taxon>
        <taxon>Fungi</taxon>
        <taxon>Dikarya</taxon>
        <taxon>Ascomycota</taxon>
        <taxon>Pezizomycotina</taxon>
        <taxon>Sordariomycetes</taxon>
        <taxon>Hypocreomycetidae</taxon>
        <taxon>Glomerellales</taxon>
        <taxon>Glomerellaceae</taxon>
        <taxon>Colletotrichum</taxon>
        <taxon>Colletotrichum orbiculare species complex</taxon>
    </lineage>
</organism>
<protein>
    <submittedName>
        <fullName evidence="4">D-serine dehydratase</fullName>
    </submittedName>
</protein>
<dbReference type="InterPro" id="IPR001608">
    <property type="entry name" value="Ala_racemase_N"/>
</dbReference>
<sequence length="591" mass="65446">MSLPQRLAPSTEELRQFYIGKDINDVPKPAVVLDVAKVRRHCQSMLDAVKALDVGFRAHVKTHKTTQLARLQVGEESAQVKLVVSTVAELQHLLPLLKEFKDNGRDVNVLYGIPLPPSQASRVAGLARELGPGSITFMIDHPGQLEAARRFSAEAGFPAGIYLKVDTGYHRAGLPPAGLNKNDLLGKVMRLESEGKAVLVGLYSHSSLSYADNTAKQAMDNLADEIRGCVDALRYNAQHFPRDKELTISVGASPQVAAVQNIAGPNATQNPDSQNLRDTIGQVTQGNLDGFRVKLELHAGVYPVLDNQQLSTRARGDAEDEVGVFVAAEICSVYNDGERQTPEALAAVGVLGLGREPCPSYSGWGVVSRRSYSRAVDTERRLVVARISQEHSILTWDAGSDGKADAELPPVPLDVGQSVWIYPNHARLERLSTAFVFDAENFFRRFEVPRNRSPVVWERLRHLALTSKTLLPTRLFDFGPANEVLSAAGAAMAYLPALDVMELWYADDQRGFLFRYDLLQGRPIITVETTRNFDLKEGTLRVWRNVVAASRYHQYEVKVVLDMLPPQHSEMLPFWMERLTLRDEVRADLSG</sequence>
<comment type="similarity">
    <text evidence="1">Belongs to the DSD1 family.</text>
</comment>
<evidence type="ECO:0000259" key="3">
    <source>
        <dbReference type="SMART" id="SM01119"/>
    </source>
</evidence>
<accession>A0A4V3HSP7</accession>
<keyword evidence="2" id="KW-0456">Lyase</keyword>
<dbReference type="InterPro" id="IPR051466">
    <property type="entry name" value="D-amino_acid_metab_enzyme"/>
</dbReference>
<proteinExistence type="inferred from homology"/>
<dbReference type="AlphaFoldDB" id="A0A4V3HSP7"/>
<evidence type="ECO:0000256" key="2">
    <source>
        <dbReference type="ARBA" id="ARBA00023239"/>
    </source>
</evidence>
<reference evidence="4 5" key="1">
    <citation type="submission" date="2018-11" db="EMBL/GenBank/DDBJ databases">
        <title>Genome sequence and assembly of Colletotrichum spinosum.</title>
        <authorList>
            <person name="Gan P."/>
            <person name="Shirasu K."/>
        </authorList>
    </citation>
    <scope>NUCLEOTIDE SEQUENCE [LARGE SCALE GENOMIC DNA]</scope>
    <source>
        <strain evidence="4 5">CBS 515.97</strain>
    </source>
</reference>
<name>A0A4V3HSP7_9PEZI</name>
<dbReference type="GO" id="GO:0008721">
    <property type="term" value="F:D-serine ammonia-lyase activity"/>
    <property type="evidence" value="ECO:0007669"/>
    <property type="project" value="TreeGrafter"/>
</dbReference>
<evidence type="ECO:0000256" key="1">
    <source>
        <dbReference type="ARBA" id="ARBA00005323"/>
    </source>
</evidence>
<comment type="caution">
    <text evidence="4">The sequence shown here is derived from an EMBL/GenBank/DDBJ whole genome shotgun (WGS) entry which is preliminary data.</text>
</comment>